<dbReference type="Proteomes" id="UP000260782">
    <property type="component" value="Unassembled WGS sequence"/>
</dbReference>
<organism evidence="1 2">
    <name type="scientific">Faecalibacterium prausnitzii</name>
    <dbReference type="NCBI Taxonomy" id="853"/>
    <lineage>
        <taxon>Bacteria</taxon>
        <taxon>Bacillati</taxon>
        <taxon>Bacillota</taxon>
        <taxon>Clostridia</taxon>
        <taxon>Eubacteriales</taxon>
        <taxon>Oscillospiraceae</taxon>
        <taxon>Faecalibacterium</taxon>
    </lineage>
</organism>
<comment type="caution">
    <text evidence="1">The sequence shown here is derived from an EMBL/GenBank/DDBJ whole genome shotgun (WGS) entry which is preliminary data.</text>
</comment>
<protein>
    <submittedName>
        <fullName evidence="1">Uncharacterized protein</fullName>
    </submittedName>
</protein>
<reference evidence="1 2" key="1">
    <citation type="submission" date="2018-08" db="EMBL/GenBank/DDBJ databases">
        <title>A genome reference for cultivated species of the human gut microbiota.</title>
        <authorList>
            <person name="Zou Y."/>
            <person name="Xue W."/>
            <person name="Luo G."/>
        </authorList>
    </citation>
    <scope>NUCLEOTIDE SEQUENCE [LARGE SCALE GENOMIC DNA]</scope>
    <source>
        <strain evidence="1 2">AF31-14AC</strain>
    </source>
</reference>
<sequence>MKRKRFEKLMISQHKSQARDIRQAVRTIIELRHYSEGNKGVLMVYNEKAECFTEATLYPYDEMYARIQRGQGAIGKES</sequence>
<accession>A0A3E2U208</accession>
<dbReference type="RefSeq" id="WP_117529346.1">
    <property type="nucleotide sequence ID" value="NZ_QVES01000001.1"/>
</dbReference>
<dbReference type="EMBL" id="QVES01000001">
    <property type="protein sequence ID" value="RGB90236.1"/>
    <property type="molecule type" value="Genomic_DNA"/>
</dbReference>
<evidence type="ECO:0000313" key="2">
    <source>
        <dbReference type="Proteomes" id="UP000260782"/>
    </source>
</evidence>
<dbReference type="AlphaFoldDB" id="A0A3E2U208"/>
<gene>
    <name evidence="1" type="ORF">DWZ25_00150</name>
</gene>
<name>A0A3E2U208_9FIRM</name>
<evidence type="ECO:0000313" key="1">
    <source>
        <dbReference type="EMBL" id="RGB90236.1"/>
    </source>
</evidence>
<proteinExistence type="predicted"/>